<dbReference type="EMBL" id="WISR01000035">
    <property type="protein sequence ID" value="MQW31879.1"/>
    <property type="molecule type" value="Genomic_DNA"/>
</dbReference>
<evidence type="ECO:0000313" key="2">
    <source>
        <dbReference type="EMBL" id="MQW31879.1"/>
    </source>
</evidence>
<sequence>MPKSNPKDERLNVKLLFGLLDCSASGPFAVKAVVILAVLVLFGRGFGLW</sequence>
<keyword evidence="1" id="KW-1133">Transmembrane helix</keyword>
<feature type="transmembrane region" description="Helical" evidence="1">
    <location>
        <begin position="15"/>
        <end position="42"/>
    </location>
</feature>
<organism evidence="2 3">
    <name type="scientific">Rhizobium meliloti</name>
    <name type="common">Ensifer meliloti</name>
    <name type="synonym">Sinorhizobium meliloti</name>
    <dbReference type="NCBI Taxonomy" id="382"/>
    <lineage>
        <taxon>Bacteria</taxon>
        <taxon>Pseudomonadati</taxon>
        <taxon>Pseudomonadota</taxon>
        <taxon>Alphaproteobacteria</taxon>
        <taxon>Hyphomicrobiales</taxon>
        <taxon>Rhizobiaceae</taxon>
        <taxon>Sinorhizobium/Ensifer group</taxon>
        <taxon>Sinorhizobium</taxon>
    </lineage>
</organism>
<evidence type="ECO:0000313" key="3">
    <source>
        <dbReference type="Proteomes" id="UP000429484"/>
    </source>
</evidence>
<keyword evidence="1" id="KW-0472">Membrane</keyword>
<name>A0AAW9THI0_RHIML</name>
<proteinExistence type="predicted"/>
<dbReference type="Proteomes" id="UP000429484">
    <property type="component" value="Unassembled WGS sequence"/>
</dbReference>
<dbReference type="RefSeq" id="WP_153349338.1">
    <property type="nucleotide sequence ID" value="NZ_CP065022.1"/>
</dbReference>
<accession>A0AAW9THI0</accession>
<reference evidence="2 3" key="1">
    <citation type="journal article" date="2013" name="Genome Biol.">
        <title>Comparative genomics of the core and accessory genomes of 48 Sinorhizobium strains comprising five genospecies.</title>
        <authorList>
            <person name="Sugawara M."/>
            <person name="Epstein B."/>
            <person name="Badgley B.D."/>
            <person name="Unno T."/>
            <person name="Xu L."/>
            <person name="Reese J."/>
            <person name="Gyaneshwar P."/>
            <person name="Denny R."/>
            <person name="Mudge J."/>
            <person name="Bharti A.K."/>
            <person name="Farmer A.D."/>
            <person name="May G.D."/>
            <person name="Woodward J.E."/>
            <person name="Medigue C."/>
            <person name="Vallenet D."/>
            <person name="Lajus A."/>
            <person name="Rouy Z."/>
            <person name="Martinez-Vaz B."/>
            <person name="Tiffin P."/>
            <person name="Young N.D."/>
            <person name="Sadowsky M.J."/>
        </authorList>
    </citation>
    <scope>NUCLEOTIDE SEQUENCE [LARGE SCALE GENOMIC DNA]</scope>
    <source>
        <strain evidence="2 3">N6B1</strain>
    </source>
</reference>
<keyword evidence="1" id="KW-0812">Transmembrane</keyword>
<dbReference type="AlphaFoldDB" id="A0AAW9THI0"/>
<evidence type="ECO:0000256" key="1">
    <source>
        <dbReference type="SAM" id="Phobius"/>
    </source>
</evidence>
<comment type="caution">
    <text evidence="2">The sequence shown here is derived from an EMBL/GenBank/DDBJ whole genome shotgun (WGS) entry which is preliminary data.</text>
</comment>
<gene>
    <name evidence="2" type="ORF">GHK53_03175</name>
</gene>
<protein>
    <submittedName>
        <fullName evidence="2">Uncharacterized protein</fullName>
    </submittedName>
</protein>